<organism evidence="1 2">
    <name type="scientific">Pengzhenrongella sicca</name>
    <dbReference type="NCBI Taxonomy" id="2819238"/>
    <lineage>
        <taxon>Bacteria</taxon>
        <taxon>Bacillati</taxon>
        <taxon>Actinomycetota</taxon>
        <taxon>Actinomycetes</taxon>
        <taxon>Micrococcales</taxon>
        <taxon>Pengzhenrongella</taxon>
    </lineage>
</organism>
<evidence type="ECO:0000313" key="2">
    <source>
        <dbReference type="Proteomes" id="UP000663937"/>
    </source>
</evidence>
<dbReference type="KEGG" id="psic:J4E96_14485"/>
<reference evidence="1" key="1">
    <citation type="submission" date="2021-03" db="EMBL/GenBank/DDBJ databases">
        <title>Pengzhenrongella sicca gen. nov., sp. nov., a new member of suborder Micrococcineae isolated from High-Arctic tundra soil.</title>
        <authorList>
            <person name="Peng F."/>
        </authorList>
    </citation>
    <scope>NUCLEOTIDE SEQUENCE</scope>
    <source>
        <strain evidence="1">LRZ-2</strain>
    </source>
</reference>
<evidence type="ECO:0000313" key="1">
    <source>
        <dbReference type="EMBL" id="QTE28563.1"/>
    </source>
</evidence>
<protein>
    <submittedName>
        <fullName evidence="1">Uncharacterized protein</fullName>
    </submittedName>
</protein>
<gene>
    <name evidence="1" type="ORF">J4E96_14485</name>
</gene>
<dbReference type="RefSeq" id="WP_227422799.1">
    <property type="nucleotide sequence ID" value="NZ_CP071868.1"/>
</dbReference>
<accession>A0A8A4ZCG2</accession>
<proteinExistence type="predicted"/>
<sequence length="154" mass="18253">MELRLVARTPPPGQRYWQPFELSPLFNDQWWCTWVDAQQDEYYSVFEGAVEVVRLHLEHHWQTFYVGVPAHVRRDGLQIQFIETAADQRRRRHALRAVEALASAYPDRVLIAYSECDEFWQALGWDQYQHEDADESPQLYQTLFVDPRSGQARS</sequence>
<dbReference type="AlphaFoldDB" id="A0A8A4ZCG2"/>
<keyword evidence="2" id="KW-1185">Reference proteome</keyword>
<dbReference type="Proteomes" id="UP000663937">
    <property type="component" value="Chromosome"/>
</dbReference>
<dbReference type="EMBL" id="CP071868">
    <property type="protein sequence ID" value="QTE28563.1"/>
    <property type="molecule type" value="Genomic_DNA"/>
</dbReference>
<name>A0A8A4ZCG2_9MICO</name>